<keyword evidence="2 3" id="KW-0560">Oxidoreductase</keyword>
<dbReference type="Pfam" id="PF13561">
    <property type="entry name" value="adh_short_C2"/>
    <property type="match status" value="1"/>
</dbReference>
<comment type="caution">
    <text evidence="3">The sequence shown here is derived from an EMBL/GenBank/DDBJ whole genome shotgun (WGS) entry which is preliminary data.</text>
</comment>
<dbReference type="Proteomes" id="UP001169760">
    <property type="component" value="Unassembled WGS sequence"/>
</dbReference>
<dbReference type="InterPro" id="IPR002347">
    <property type="entry name" value="SDR_fam"/>
</dbReference>
<evidence type="ECO:0000313" key="3">
    <source>
        <dbReference type="EMBL" id="MDO6423113.1"/>
    </source>
</evidence>
<reference evidence="3" key="1">
    <citation type="submission" date="2023-07" db="EMBL/GenBank/DDBJ databases">
        <title>Genome content predicts the carbon catabolic preferences of heterotrophic bacteria.</title>
        <authorList>
            <person name="Gralka M."/>
        </authorList>
    </citation>
    <scope>NUCLEOTIDE SEQUENCE</scope>
    <source>
        <strain evidence="3">I3M17_2</strain>
    </source>
</reference>
<evidence type="ECO:0000313" key="4">
    <source>
        <dbReference type="Proteomes" id="UP001169760"/>
    </source>
</evidence>
<organism evidence="3 4">
    <name type="scientific">Saccharophagus degradans</name>
    <dbReference type="NCBI Taxonomy" id="86304"/>
    <lineage>
        <taxon>Bacteria</taxon>
        <taxon>Pseudomonadati</taxon>
        <taxon>Pseudomonadota</taxon>
        <taxon>Gammaproteobacteria</taxon>
        <taxon>Cellvibrionales</taxon>
        <taxon>Cellvibrionaceae</taxon>
        <taxon>Saccharophagus</taxon>
    </lineage>
</organism>
<dbReference type="PROSITE" id="PS00061">
    <property type="entry name" value="ADH_SHORT"/>
    <property type="match status" value="1"/>
</dbReference>
<sequence>MLLSNLYPSLQNKVVFITGGATGIGAVLVEQFVKQGAQVAFVDIAEQEANALVERCTQEHWLAPRFYPCDITNVKALQAVIAQVKQDIGAISVLVNNAGSDERHDYTQVTEEYWDSRMHVNLKHSFFAIQACVEHMKALGGGSIINFGSASWHQRQGGMPGYTSAKAGIEGLSRGMADELGAHRIRINTVVPGWVMTERQMRMWVDKATQQQIENAQCIDDHLQPADIAAMVLFLASDDSRLCTAQKFVVDGGAI</sequence>
<proteinExistence type="inferred from homology"/>
<dbReference type="SUPFAM" id="SSF51735">
    <property type="entry name" value="NAD(P)-binding Rossmann-fold domains"/>
    <property type="match status" value="1"/>
</dbReference>
<evidence type="ECO:0000256" key="2">
    <source>
        <dbReference type="ARBA" id="ARBA00023002"/>
    </source>
</evidence>
<dbReference type="Gene3D" id="3.40.50.720">
    <property type="entry name" value="NAD(P)-binding Rossmann-like Domain"/>
    <property type="match status" value="1"/>
</dbReference>
<dbReference type="EMBL" id="JAUOPB010000008">
    <property type="protein sequence ID" value="MDO6423113.1"/>
    <property type="molecule type" value="Genomic_DNA"/>
</dbReference>
<evidence type="ECO:0000256" key="1">
    <source>
        <dbReference type="ARBA" id="ARBA00006484"/>
    </source>
</evidence>
<dbReference type="AlphaFoldDB" id="A0AAW7X8N0"/>
<dbReference type="EC" id="1.-.-.-" evidence="3"/>
<dbReference type="FunFam" id="3.40.50.720:FF:000084">
    <property type="entry name" value="Short-chain dehydrogenase reductase"/>
    <property type="match status" value="1"/>
</dbReference>
<dbReference type="RefSeq" id="WP_303492877.1">
    <property type="nucleotide sequence ID" value="NZ_JAUOPB010000008.1"/>
</dbReference>
<comment type="similarity">
    <text evidence="1">Belongs to the short-chain dehydrogenases/reductases (SDR) family.</text>
</comment>
<name>A0AAW7X8N0_9GAMM</name>
<dbReference type="CDD" id="cd05233">
    <property type="entry name" value="SDR_c"/>
    <property type="match status" value="1"/>
</dbReference>
<dbReference type="PANTHER" id="PTHR24321">
    <property type="entry name" value="DEHYDROGENASES, SHORT CHAIN"/>
    <property type="match status" value="1"/>
</dbReference>
<dbReference type="InterPro" id="IPR036291">
    <property type="entry name" value="NAD(P)-bd_dom_sf"/>
</dbReference>
<accession>A0AAW7X8N0</accession>
<dbReference type="PANTHER" id="PTHR24321:SF8">
    <property type="entry name" value="ESTRADIOL 17-BETA-DEHYDROGENASE 8-RELATED"/>
    <property type="match status" value="1"/>
</dbReference>
<dbReference type="PRINTS" id="PR00080">
    <property type="entry name" value="SDRFAMILY"/>
</dbReference>
<protein>
    <submittedName>
        <fullName evidence="3">SDR family oxidoreductase</fullName>
        <ecNumber evidence="3">1.-.-.-</ecNumber>
    </submittedName>
</protein>
<dbReference type="PRINTS" id="PR00081">
    <property type="entry name" value="GDHRDH"/>
</dbReference>
<dbReference type="GO" id="GO:0016491">
    <property type="term" value="F:oxidoreductase activity"/>
    <property type="evidence" value="ECO:0007669"/>
    <property type="project" value="UniProtKB-KW"/>
</dbReference>
<gene>
    <name evidence="3" type="ORF">Q4521_11570</name>
</gene>
<dbReference type="InterPro" id="IPR020904">
    <property type="entry name" value="Sc_DH/Rdtase_CS"/>
</dbReference>